<proteinExistence type="inferred from homology"/>
<sequence>MRPWRTARPNRNIGLIKEIKDAAYTYPVRHLPSVMLSQKSIFVFSLMGFVTASPSPTRDFDVGYGPVLPGHSVDAPKNIEIFDSSYAEREARSIMYKYAPAAEYLSGIGLNPDDIVELADRYSPALGDPESVSPPSPPGGGQNSGLLVGSSADAQAEAATSSSNPASSDFSSFETTAAAGPGQMPLRDEVSGVLDILYYGPALFGTPSQTLTVDVDTGSADLWVPAKCGNCHGRQFDGVHSSTFRPTNQDFSVTYGTGRVSGKVVTDVVSIAGLTITSQAFGSVNNQSDEFGKQPNDGLIGMAFGTIAQSHQPTFFENLIKEHKIAAPLFSVHLSRHEETGSSVCLGCVNYNWTTGPVKWHPVVSKTYWTIKMDGLWADGVRAPTKLTAAIDTGTSLIYVPAALASAFYSLIPGSKRASQYGPGFWTVPCFSVKQIEVSFNELRFAINPRDFYLGRVSASSTDCVAGILSIGNGLPSNLAIIGDEFLKSWYSTYDYGNGARVGFWPDVNK</sequence>
<dbReference type="FunFam" id="2.40.70.10:FF:000008">
    <property type="entry name" value="Cathepsin D"/>
    <property type="match status" value="1"/>
</dbReference>
<dbReference type="OrthoDB" id="2747330at2759"/>
<keyword evidence="4 7" id="KW-0645">Protease</keyword>
<evidence type="ECO:0000313" key="8">
    <source>
        <dbReference type="Proteomes" id="UP000759537"/>
    </source>
</evidence>
<evidence type="ECO:0000256" key="4">
    <source>
        <dbReference type="RuleBase" id="RU000454"/>
    </source>
</evidence>
<feature type="domain" description="Peptidase A1" evidence="6">
    <location>
        <begin position="198"/>
        <end position="505"/>
    </location>
</feature>
<dbReference type="InterPro" id="IPR033121">
    <property type="entry name" value="PEPTIDASE_A1"/>
</dbReference>
<dbReference type="Gene3D" id="2.40.70.10">
    <property type="entry name" value="Acid Proteases"/>
    <property type="match status" value="2"/>
</dbReference>
<dbReference type="Pfam" id="PF00026">
    <property type="entry name" value="Asp"/>
    <property type="match status" value="1"/>
</dbReference>
<dbReference type="PANTHER" id="PTHR47966">
    <property type="entry name" value="BETA-SITE APP-CLEAVING ENZYME, ISOFORM A-RELATED"/>
    <property type="match status" value="1"/>
</dbReference>
<dbReference type="PROSITE" id="PS00141">
    <property type="entry name" value="ASP_PROTEASE"/>
    <property type="match status" value="1"/>
</dbReference>
<dbReference type="InterPro" id="IPR001969">
    <property type="entry name" value="Aspartic_peptidase_AS"/>
</dbReference>
<evidence type="ECO:0000313" key="7">
    <source>
        <dbReference type="EMBL" id="KAF8482516.1"/>
    </source>
</evidence>
<reference evidence="7" key="1">
    <citation type="submission" date="2019-10" db="EMBL/GenBank/DDBJ databases">
        <authorList>
            <consortium name="DOE Joint Genome Institute"/>
            <person name="Kuo A."/>
            <person name="Miyauchi S."/>
            <person name="Kiss E."/>
            <person name="Drula E."/>
            <person name="Kohler A."/>
            <person name="Sanchez-Garcia M."/>
            <person name="Andreopoulos B."/>
            <person name="Barry K.W."/>
            <person name="Bonito G."/>
            <person name="Buee M."/>
            <person name="Carver A."/>
            <person name="Chen C."/>
            <person name="Cichocki N."/>
            <person name="Clum A."/>
            <person name="Culley D."/>
            <person name="Crous P.W."/>
            <person name="Fauchery L."/>
            <person name="Girlanda M."/>
            <person name="Hayes R."/>
            <person name="Keri Z."/>
            <person name="LaButti K."/>
            <person name="Lipzen A."/>
            <person name="Lombard V."/>
            <person name="Magnuson J."/>
            <person name="Maillard F."/>
            <person name="Morin E."/>
            <person name="Murat C."/>
            <person name="Nolan M."/>
            <person name="Ohm R."/>
            <person name="Pangilinan J."/>
            <person name="Pereira M."/>
            <person name="Perotto S."/>
            <person name="Peter M."/>
            <person name="Riley R."/>
            <person name="Sitrit Y."/>
            <person name="Stielow B."/>
            <person name="Szollosi G."/>
            <person name="Zifcakova L."/>
            <person name="Stursova M."/>
            <person name="Spatafora J.W."/>
            <person name="Tedersoo L."/>
            <person name="Vaario L.-M."/>
            <person name="Yamada A."/>
            <person name="Yan M."/>
            <person name="Wang P."/>
            <person name="Xu J."/>
            <person name="Bruns T."/>
            <person name="Baldrian P."/>
            <person name="Vilgalys R."/>
            <person name="Henrissat B."/>
            <person name="Grigoriev I.V."/>
            <person name="Hibbett D."/>
            <person name="Nagy L.G."/>
            <person name="Martin F.M."/>
        </authorList>
    </citation>
    <scope>NUCLEOTIDE SEQUENCE</scope>
    <source>
        <strain evidence="7">Prilba</strain>
    </source>
</reference>
<evidence type="ECO:0000259" key="6">
    <source>
        <dbReference type="PROSITE" id="PS51767"/>
    </source>
</evidence>
<dbReference type="GO" id="GO:0004190">
    <property type="term" value="F:aspartic-type endopeptidase activity"/>
    <property type="evidence" value="ECO:0007669"/>
    <property type="project" value="UniProtKB-KW"/>
</dbReference>
<dbReference type="PROSITE" id="PS51767">
    <property type="entry name" value="PEPTIDASE_A1"/>
    <property type="match status" value="1"/>
</dbReference>
<keyword evidence="2 4" id="KW-0064">Aspartyl protease</keyword>
<dbReference type="InterPro" id="IPR021109">
    <property type="entry name" value="Peptidase_aspartic_dom_sf"/>
</dbReference>
<dbReference type="GO" id="GO:0006508">
    <property type="term" value="P:proteolysis"/>
    <property type="evidence" value="ECO:0007669"/>
    <property type="project" value="UniProtKB-KW"/>
</dbReference>
<dbReference type="EMBL" id="WHVB01000005">
    <property type="protein sequence ID" value="KAF8482516.1"/>
    <property type="molecule type" value="Genomic_DNA"/>
</dbReference>
<dbReference type="InterPro" id="IPR034164">
    <property type="entry name" value="Pepsin-like_dom"/>
</dbReference>
<dbReference type="Proteomes" id="UP000759537">
    <property type="component" value="Unassembled WGS sequence"/>
</dbReference>
<feature type="compositionally biased region" description="Low complexity" evidence="5">
    <location>
        <begin position="156"/>
        <end position="172"/>
    </location>
</feature>
<comment type="caution">
    <text evidence="7">The sequence shown here is derived from an EMBL/GenBank/DDBJ whole genome shotgun (WGS) entry which is preliminary data.</text>
</comment>
<evidence type="ECO:0000256" key="1">
    <source>
        <dbReference type="ARBA" id="ARBA00007447"/>
    </source>
</evidence>
<dbReference type="InterPro" id="IPR001461">
    <property type="entry name" value="Aspartic_peptidase_A1"/>
</dbReference>
<dbReference type="PRINTS" id="PR00792">
    <property type="entry name" value="PEPSIN"/>
</dbReference>
<keyword evidence="8" id="KW-1185">Reference proteome</keyword>
<evidence type="ECO:0000256" key="5">
    <source>
        <dbReference type="SAM" id="MobiDB-lite"/>
    </source>
</evidence>
<dbReference type="SUPFAM" id="SSF50630">
    <property type="entry name" value="Acid proteases"/>
    <property type="match status" value="1"/>
</dbReference>
<organism evidence="7 8">
    <name type="scientific">Russula ochroleuca</name>
    <dbReference type="NCBI Taxonomy" id="152965"/>
    <lineage>
        <taxon>Eukaryota</taxon>
        <taxon>Fungi</taxon>
        <taxon>Dikarya</taxon>
        <taxon>Basidiomycota</taxon>
        <taxon>Agaricomycotina</taxon>
        <taxon>Agaricomycetes</taxon>
        <taxon>Russulales</taxon>
        <taxon>Russulaceae</taxon>
        <taxon>Russula</taxon>
    </lineage>
</organism>
<feature type="active site" evidence="3">
    <location>
        <position position="392"/>
    </location>
</feature>
<comment type="similarity">
    <text evidence="1 4">Belongs to the peptidase A1 family.</text>
</comment>
<evidence type="ECO:0000256" key="2">
    <source>
        <dbReference type="ARBA" id="ARBA00022750"/>
    </source>
</evidence>
<keyword evidence="4" id="KW-0378">Hydrolase</keyword>
<accession>A0A9P5MZD2</accession>
<dbReference type="CDD" id="cd05471">
    <property type="entry name" value="pepsin_like"/>
    <property type="match status" value="1"/>
</dbReference>
<feature type="active site" evidence="3">
    <location>
        <position position="216"/>
    </location>
</feature>
<dbReference type="AlphaFoldDB" id="A0A9P5MZD2"/>
<feature type="region of interest" description="Disordered" evidence="5">
    <location>
        <begin position="124"/>
        <end position="185"/>
    </location>
</feature>
<evidence type="ECO:0000256" key="3">
    <source>
        <dbReference type="PIRSR" id="PIRSR601461-1"/>
    </source>
</evidence>
<dbReference type="PANTHER" id="PTHR47966:SF51">
    <property type="entry name" value="BETA-SITE APP-CLEAVING ENZYME, ISOFORM A-RELATED"/>
    <property type="match status" value="1"/>
</dbReference>
<gene>
    <name evidence="7" type="ORF">DFH94DRAFT_368321</name>
</gene>
<name>A0A9P5MZD2_9AGAM</name>
<protein>
    <submittedName>
        <fullName evidence="7">Acid protease</fullName>
    </submittedName>
</protein>
<reference evidence="7" key="2">
    <citation type="journal article" date="2020" name="Nat. Commun.">
        <title>Large-scale genome sequencing of mycorrhizal fungi provides insights into the early evolution of symbiotic traits.</title>
        <authorList>
            <person name="Miyauchi S."/>
            <person name="Kiss E."/>
            <person name="Kuo A."/>
            <person name="Drula E."/>
            <person name="Kohler A."/>
            <person name="Sanchez-Garcia M."/>
            <person name="Morin E."/>
            <person name="Andreopoulos B."/>
            <person name="Barry K.W."/>
            <person name="Bonito G."/>
            <person name="Buee M."/>
            <person name="Carver A."/>
            <person name="Chen C."/>
            <person name="Cichocki N."/>
            <person name="Clum A."/>
            <person name="Culley D."/>
            <person name="Crous P.W."/>
            <person name="Fauchery L."/>
            <person name="Girlanda M."/>
            <person name="Hayes R.D."/>
            <person name="Keri Z."/>
            <person name="LaButti K."/>
            <person name="Lipzen A."/>
            <person name="Lombard V."/>
            <person name="Magnuson J."/>
            <person name="Maillard F."/>
            <person name="Murat C."/>
            <person name="Nolan M."/>
            <person name="Ohm R.A."/>
            <person name="Pangilinan J."/>
            <person name="Pereira M.F."/>
            <person name="Perotto S."/>
            <person name="Peter M."/>
            <person name="Pfister S."/>
            <person name="Riley R."/>
            <person name="Sitrit Y."/>
            <person name="Stielow J.B."/>
            <person name="Szollosi G."/>
            <person name="Zifcakova L."/>
            <person name="Stursova M."/>
            <person name="Spatafora J.W."/>
            <person name="Tedersoo L."/>
            <person name="Vaario L.M."/>
            <person name="Yamada A."/>
            <person name="Yan M."/>
            <person name="Wang P."/>
            <person name="Xu J."/>
            <person name="Bruns T."/>
            <person name="Baldrian P."/>
            <person name="Vilgalys R."/>
            <person name="Dunand C."/>
            <person name="Henrissat B."/>
            <person name="Grigoriev I.V."/>
            <person name="Hibbett D."/>
            <person name="Nagy L.G."/>
            <person name="Martin F.M."/>
        </authorList>
    </citation>
    <scope>NUCLEOTIDE SEQUENCE</scope>
    <source>
        <strain evidence="7">Prilba</strain>
    </source>
</reference>